<dbReference type="eggNOG" id="ENOG5030PEH">
    <property type="taxonomic scope" value="Bacteria"/>
</dbReference>
<dbReference type="RefSeq" id="WP_015896459.1">
    <property type="nucleotide sequence ID" value="NC_012483.1"/>
</dbReference>
<gene>
    <name evidence="1" type="ordered locus">ACP_1317</name>
</gene>
<sequence>MKRSFVPGIIDVTRVSDADEIRKLVEDQRLDRKFDSRWPLLNAVFLRRVLQALSFGGHRFPTLRAREDDERAGNQSALWNQLNRRAAALNAANPDVGSLAQWVVGSGSDEELGILTQQAIGRLFVETYTSDSESWKAARLLASAPQAKGLSKFSPRFRRKVVRAKELLAAKVNGDLAGVHGTGVAIHNVVKGFHRMRQLYRDITVRKQASADAIVAECLSAPAMVLRQATENGSAPGCPYRKGAIFLLELAAAQTKANAMDMVFLERAWSRCPADRWVPALFQSVWKSANIGNP</sequence>
<dbReference type="InParanoid" id="C1F5E4"/>
<name>C1F5E4_ACIC5</name>
<evidence type="ECO:0000313" key="1">
    <source>
        <dbReference type="EMBL" id="ACO32793.1"/>
    </source>
</evidence>
<dbReference type="OrthoDB" id="115102at2"/>
<keyword evidence="2" id="KW-1185">Reference proteome</keyword>
<dbReference type="AlphaFoldDB" id="C1F5E4"/>
<dbReference type="HOGENOM" id="CLU_989369_0_0_0"/>
<organism evidence="1 2">
    <name type="scientific">Acidobacterium capsulatum (strain ATCC 51196 / DSM 11244 / BCRC 80197 / JCM 7670 / NBRC 15755 / NCIMB 13165 / 161)</name>
    <dbReference type="NCBI Taxonomy" id="240015"/>
    <lineage>
        <taxon>Bacteria</taxon>
        <taxon>Pseudomonadati</taxon>
        <taxon>Acidobacteriota</taxon>
        <taxon>Terriglobia</taxon>
        <taxon>Terriglobales</taxon>
        <taxon>Acidobacteriaceae</taxon>
        <taxon>Acidobacterium</taxon>
    </lineage>
</organism>
<protein>
    <submittedName>
        <fullName evidence="1">Uncharacterized protein</fullName>
    </submittedName>
</protein>
<accession>C1F5E4</accession>
<evidence type="ECO:0000313" key="2">
    <source>
        <dbReference type="Proteomes" id="UP000002207"/>
    </source>
</evidence>
<proteinExistence type="predicted"/>
<dbReference type="KEGG" id="aca:ACP_1317"/>
<dbReference type="STRING" id="240015.ACP_1317"/>
<dbReference type="EMBL" id="CP001472">
    <property type="protein sequence ID" value="ACO32793.1"/>
    <property type="molecule type" value="Genomic_DNA"/>
</dbReference>
<dbReference type="Proteomes" id="UP000002207">
    <property type="component" value="Chromosome"/>
</dbReference>
<reference evidence="1 2" key="1">
    <citation type="journal article" date="2009" name="Appl. Environ. Microbiol.">
        <title>Three genomes from the phylum Acidobacteria provide insight into the lifestyles of these microorganisms in soils.</title>
        <authorList>
            <person name="Ward N.L."/>
            <person name="Challacombe J.F."/>
            <person name="Janssen P.H."/>
            <person name="Henrissat B."/>
            <person name="Coutinho P.M."/>
            <person name="Wu M."/>
            <person name="Xie G."/>
            <person name="Haft D.H."/>
            <person name="Sait M."/>
            <person name="Badger J."/>
            <person name="Barabote R.D."/>
            <person name="Bradley B."/>
            <person name="Brettin T.S."/>
            <person name="Brinkac L.M."/>
            <person name="Bruce D."/>
            <person name="Creasy T."/>
            <person name="Daugherty S.C."/>
            <person name="Davidsen T.M."/>
            <person name="DeBoy R.T."/>
            <person name="Detter J.C."/>
            <person name="Dodson R.J."/>
            <person name="Durkin A.S."/>
            <person name="Ganapathy A."/>
            <person name="Gwinn-Giglio M."/>
            <person name="Han C.S."/>
            <person name="Khouri H."/>
            <person name="Kiss H."/>
            <person name="Kothari S.P."/>
            <person name="Madupu R."/>
            <person name="Nelson K.E."/>
            <person name="Nelson W.C."/>
            <person name="Paulsen I."/>
            <person name="Penn K."/>
            <person name="Ren Q."/>
            <person name="Rosovitz M.J."/>
            <person name="Selengut J.D."/>
            <person name="Shrivastava S."/>
            <person name="Sullivan S.A."/>
            <person name="Tapia R."/>
            <person name="Thompson L.S."/>
            <person name="Watkins K.L."/>
            <person name="Yang Q."/>
            <person name="Yu C."/>
            <person name="Zafar N."/>
            <person name="Zhou L."/>
            <person name="Kuske C.R."/>
        </authorList>
    </citation>
    <scope>NUCLEOTIDE SEQUENCE [LARGE SCALE GENOMIC DNA]</scope>
    <source>
        <strain evidence="2">ATCC 51196 / DSM 11244 / BCRC 80197 / JCM 7670 / NBRC 15755 / NCIMB 13165 / 161</strain>
    </source>
</reference>